<dbReference type="VEuPathDB" id="TrichDB:TRFO_10355"/>
<organism evidence="2 3">
    <name type="scientific">Tritrichomonas foetus</name>
    <dbReference type="NCBI Taxonomy" id="1144522"/>
    <lineage>
        <taxon>Eukaryota</taxon>
        <taxon>Metamonada</taxon>
        <taxon>Parabasalia</taxon>
        <taxon>Tritrichomonadida</taxon>
        <taxon>Tritrichomonadidae</taxon>
        <taxon>Tritrichomonas</taxon>
    </lineage>
</organism>
<dbReference type="RefSeq" id="XP_068348850.1">
    <property type="nucleotide sequence ID" value="XM_068495409.1"/>
</dbReference>
<evidence type="ECO:0000256" key="1">
    <source>
        <dbReference type="SAM" id="MobiDB-lite"/>
    </source>
</evidence>
<dbReference type="Proteomes" id="UP000179807">
    <property type="component" value="Unassembled WGS sequence"/>
</dbReference>
<dbReference type="GeneID" id="94830113"/>
<dbReference type="OrthoDB" id="10627932at2759"/>
<name>A0A1J4JAL6_9EUKA</name>
<sequence length="652" mass="74854">MFMETSAKASKTRGRKDKKKALSKSKGDHNYNSGFVVSKNKNILPLAMNPNKSFSSVNSSVESTPQSSVRVIDEHVAIIDEITAQSRRSFDNSSENDSVTEIDKDDVLFSNSVNNSQSSLKQFNSNLLDQSKSDLTKNSPNSVKSLSRTNSNATNSSVNSNSLNGINGDIIALSKHASIAEFRTNIENSLTQSSTNLVKLPDDYSVPKNALDIKNTALLTYVDHLLPLPYMESSECELSNIILNSLEKQCDDIKSFSWTIRQVILVFRNGFEVDSFAHENVSFSDIIKNMLMKSGKNAKIVGMLQDNLIRSISYHSARSNTIQFFMQFLMNEYSIIDFRFFTMLFSLCFPLIYPEIDPALEDPDLVNDFHIFLIHKSFFDKICSLMLRIDKFPDDRLANMMKENSKSEYPDLLSFWEFAKEMMFLFKKVHLAFHQQIKSVMKIIGSNDHELLTRTKFTEFLRIVEPLKTEDEIKSMWDKMLLFGSGPDQIEVEFQTFIKFCGDFPSLTESIISLPRIENFDKKFSALPEPCSTLFFFMRKRYSDLLPRFFKALPSDIRENLVRTIFKMRNTLLRCDVGSTLVFYRHFMQLIDLKMTEINPYHIITTNLTSDDVGRIINHVMMRECLASIMLDIKPEVPITEIVSREVNFQKK</sequence>
<reference evidence="2" key="1">
    <citation type="submission" date="2016-10" db="EMBL/GenBank/DDBJ databases">
        <authorList>
            <person name="Benchimol M."/>
            <person name="Almeida L.G."/>
            <person name="Vasconcelos A.T."/>
            <person name="Perreira-Neves A."/>
            <person name="Rosa I.A."/>
            <person name="Tasca T."/>
            <person name="Bogo M.R."/>
            <person name="de Souza W."/>
        </authorList>
    </citation>
    <scope>NUCLEOTIDE SEQUENCE [LARGE SCALE GENOMIC DNA]</scope>
    <source>
        <strain evidence="2">K</strain>
    </source>
</reference>
<feature type="region of interest" description="Disordered" evidence="1">
    <location>
        <begin position="131"/>
        <end position="159"/>
    </location>
</feature>
<gene>
    <name evidence="2" type="ORF">TRFO_10355</name>
</gene>
<feature type="compositionally biased region" description="Low complexity" evidence="1">
    <location>
        <begin position="145"/>
        <end position="159"/>
    </location>
</feature>
<dbReference type="EMBL" id="MLAK01001226">
    <property type="protein sequence ID" value="OHS95713.1"/>
    <property type="molecule type" value="Genomic_DNA"/>
</dbReference>
<proteinExistence type="predicted"/>
<feature type="compositionally biased region" description="Basic residues" evidence="1">
    <location>
        <begin position="10"/>
        <end position="23"/>
    </location>
</feature>
<evidence type="ECO:0000313" key="3">
    <source>
        <dbReference type="Proteomes" id="UP000179807"/>
    </source>
</evidence>
<accession>A0A1J4JAL6</accession>
<evidence type="ECO:0000313" key="2">
    <source>
        <dbReference type="EMBL" id="OHS95713.1"/>
    </source>
</evidence>
<keyword evidence="3" id="KW-1185">Reference proteome</keyword>
<protein>
    <submittedName>
        <fullName evidence="2">Uncharacterized protein</fullName>
    </submittedName>
</protein>
<dbReference type="AlphaFoldDB" id="A0A1J4JAL6"/>
<feature type="region of interest" description="Disordered" evidence="1">
    <location>
        <begin position="1"/>
        <end position="34"/>
    </location>
</feature>
<comment type="caution">
    <text evidence="2">The sequence shown here is derived from an EMBL/GenBank/DDBJ whole genome shotgun (WGS) entry which is preliminary data.</text>
</comment>